<evidence type="ECO:0000256" key="2">
    <source>
        <dbReference type="ARBA" id="ARBA00022801"/>
    </source>
</evidence>
<dbReference type="GO" id="GO:0005975">
    <property type="term" value="P:carbohydrate metabolic process"/>
    <property type="evidence" value="ECO:0007669"/>
    <property type="project" value="InterPro"/>
</dbReference>
<keyword evidence="3 4" id="KW-0326">Glycosidase</keyword>
<dbReference type="PANTHER" id="PTHR31339:SF9">
    <property type="entry name" value="PLASMIN AND FIBRONECTIN-BINDING PROTEIN A"/>
    <property type="match status" value="1"/>
</dbReference>
<dbReference type="InterPro" id="IPR006626">
    <property type="entry name" value="PbH1"/>
</dbReference>
<organism evidence="5 6">
    <name type="scientific">Adiantum capillus-veneris</name>
    <name type="common">Maidenhair fern</name>
    <dbReference type="NCBI Taxonomy" id="13818"/>
    <lineage>
        <taxon>Eukaryota</taxon>
        <taxon>Viridiplantae</taxon>
        <taxon>Streptophyta</taxon>
        <taxon>Embryophyta</taxon>
        <taxon>Tracheophyta</taxon>
        <taxon>Polypodiopsida</taxon>
        <taxon>Polypodiidae</taxon>
        <taxon>Polypodiales</taxon>
        <taxon>Pteridineae</taxon>
        <taxon>Pteridaceae</taxon>
        <taxon>Vittarioideae</taxon>
        <taxon>Adiantum</taxon>
    </lineage>
</organism>
<evidence type="ECO:0000313" key="5">
    <source>
        <dbReference type="EMBL" id="KAI5066773.1"/>
    </source>
</evidence>
<dbReference type="InterPro" id="IPR012334">
    <property type="entry name" value="Pectin_lyas_fold"/>
</dbReference>
<comment type="caution">
    <text evidence="5">The sequence shown here is derived from an EMBL/GenBank/DDBJ whole genome shotgun (WGS) entry which is preliminary data.</text>
</comment>
<evidence type="ECO:0008006" key="7">
    <source>
        <dbReference type="Google" id="ProtNLM"/>
    </source>
</evidence>
<dbReference type="PANTHER" id="PTHR31339">
    <property type="entry name" value="PECTIN LYASE-RELATED"/>
    <property type="match status" value="1"/>
</dbReference>
<dbReference type="EMBL" id="JABFUD020000017">
    <property type="protein sequence ID" value="KAI5066773.1"/>
    <property type="molecule type" value="Genomic_DNA"/>
</dbReference>
<dbReference type="InterPro" id="IPR000743">
    <property type="entry name" value="Glyco_hydro_28"/>
</dbReference>
<dbReference type="AlphaFoldDB" id="A0A9D4Z917"/>
<name>A0A9D4Z917_ADICA</name>
<dbReference type="Gene3D" id="2.160.20.10">
    <property type="entry name" value="Single-stranded right-handed beta-helix, Pectin lyase-like"/>
    <property type="match status" value="1"/>
</dbReference>
<protein>
    <recommendedName>
        <fullName evidence="7">Polygalacturonase</fullName>
    </recommendedName>
</protein>
<evidence type="ECO:0000313" key="6">
    <source>
        <dbReference type="Proteomes" id="UP000886520"/>
    </source>
</evidence>
<dbReference type="InterPro" id="IPR011050">
    <property type="entry name" value="Pectin_lyase_fold/virulence"/>
</dbReference>
<evidence type="ECO:0000256" key="3">
    <source>
        <dbReference type="ARBA" id="ARBA00023295"/>
    </source>
</evidence>
<keyword evidence="6" id="KW-1185">Reference proteome</keyword>
<evidence type="ECO:0000256" key="1">
    <source>
        <dbReference type="ARBA" id="ARBA00008834"/>
    </source>
</evidence>
<accession>A0A9D4Z917</accession>
<dbReference type="OrthoDB" id="187139at2759"/>
<keyword evidence="2 4" id="KW-0378">Hydrolase</keyword>
<sequence length="453" mass="49264">MKKIQGVGGVSLAWILLLFGATTSSFARLHISEVTTSLPRIRSDITTDVCISELGGHARPHSVTITEFGAVGDGVTINTHAFTNAIFYLNSFADKGGAQLYVPAGRWLTGSFKLISHLTLFLDKDAVILGSQDPTLWPVIDPLPSYGRGRELPGGRHMSLIYGQNLTDVIVTGDNGTIDGQGAVWWDMFHNKSLDYTRGPLLELVDSEGIIISNLTFKDSPFWNIHPVYCKNVLIQNVTILAPRESPNTDGIDPDSSTNVCIEDCFISNGDDLVSIKSGWDEYGIAYGRPSSNIVVRRVTGDTRSSAGISLGSEMSGGISDVYVEDLVVTHASAGIRVKAAKGRGGYVTDAYFSNVHISNAKWAIEFTSFYGEHPDSNYDPNALPDVERIVIDNVVGWNVTRAGNFQDIWNCSYVKGYSDSVVPEPCPELQSQGRSILPLSCSDRDDNNCTEI</sequence>
<comment type="similarity">
    <text evidence="1 4">Belongs to the glycosyl hydrolase 28 family.</text>
</comment>
<dbReference type="InterPro" id="IPR051801">
    <property type="entry name" value="GH28_Enzymes"/>
</dbReference>
<proteinExistence type="inferred from homology"/>
<dbReference type="GO" id="GO:0004650">
    <property type="term" value="F:polygalacturonase activity"/>
    <property type="evidence" value="ECO:0007669"/>
    <property type="project" value="InterPro"/>
</dbReference>
<dbReference type="SMART" id="SM00710">
    <property type="entry name" value="PbH1"/>
    <property type="match status" value="5"/>
</dbReference>
<dbReference type="SUPFAM" id="SSF51126">
    <property type="entry name" value="Pectin lyase-like"/>
    <property type="match status" value="1"/>
</dbReference>
<dbReference type="Pfam" id="PF00295">
    <property type="entry name" value="Glyco_hydro_28"/>
    <property type="match status" value="1"/>
</dbReference>
<reference evidence="5" key="1">
    <citation type="submission" date="2021-01" db="EMBL/GenBank/DDBJ databases">
        <title>Adiantum capillus-veneris genome.</title>
        <authorList>
            <person name="Fang Y."/>
            <person name="Liao Q."/>
        </authorList>
    </citation>
    <scope>NUCLEOTIDE SEQUENCE</scope>
    <source>
        <strain evidence="5">H3</strain>
        <tissue evidence="5">Leaf</tissue>
    </source>
</reference>
<evidence type="ECO:0000256" key="4">
    <source>
        <dbReference type="RuleBase" id="RU361169"/>
    </source>
</evidence>
<gene>
    <name evidence="5" type="ORF">GOP47_0017301</name>
</gene>
<dbReference type="Proteomes" id="UP000886520">
    <property type="component" value="Chromosome 17"/>
</dbReference>